<organism evidence="1">
    <name type="scientific">viral metagenome</name>
    <dbReference type="NCBI Taxonomy" id="1070528"/>
    <lineage>
        <taxon>unclassified sequences</taxon>
        <taxon>metagenomes</taxon>
        <taxon>organismal metagenomes</taxon>
    </lineage>
</organism>
<dbReference type="EMBL" id="MT142132">
    <property type="protein sequence ID" value="QJA74960.1"/>
    <property type="molecule type" value="Genomic_DNA"/>
</dbReference>
<evidence type="ECO:0000313" key="2">
    <source>
        <dbReference type="EMBL" id="QJA74960.1"/>
    </source>
</evidence>
<protein>
    <submittedName>
        <fullName evidence="1">Uncharacterized protein</fullName>
    </submittedName>
</protein>
<gene>
    <name evidence="2" type="ORF">MM415A01887_0002</name>
    <name evidence="1" type="ORF">MM415B00601_0002</name>
</gene>
<evidence type="ECO:0000313" key="1">
    <source>
        <dbReference type="EMBL" id="QJA63642.1"/>
    </source>
</evidence>
<name>A0A6M3J405_9ZZZZ</name>
<sequence length="200" mass="22846">MAANNKIEQYNLQDRTLSLKAEGYPTRRIAEFLTEDLAGKDTISQPTVARWLANERRKRKAAAEVILDDYISTSLPADLNILDEMVETFLSIFRYNTGGLNKTLKLLQTGVVDLKIYRELKIELDKERSINIREPDLKTGMQAADRLRDLLNTKFRFIGVGDPDDDSITKVRADEREELEEIARELAEKKRQEVNDASGS</sequence>
<reference evidence="1" key="1">
    <citation type="submission" date="2020-03" db="EMBL/GenBank/DDBJ databases">
        <title>The deep terrestrial virosphere.</title>
        <authorList>
            <person name="Holmfeldt K."/>
            <person name="Nilsson E."/>
            <person name="Simone D."/>
            <person name="Lopez-Fernandez M."/>
            <person name="Wu X."/>
            <person name="de Brujin I."/>
            <person name="Lundin D."/>
            <person name="Andersson A."/>
            <person name="Bertilsson S."/>
            <person name="Dopson M."/>
        </authorList>
    </citation>
    <scope>NUCLEOTIDE SEQUENCE</scope>
    <source>
        <strain evidence="2">MM415A01887</strain>
        <strain evidence="1">MM415B00601</strain>
    </source>
</reference>
<dbReference type="AlphaFoldDB" id="A0A6M3J405"/>
<dbReference type="EMBL" id="MT141502">
    <property type="protein sequence ID" value="QJA63642.1"/>
    <property type="molecule type" value="Genomic_DNA"/>
</dbReference>
<proteinExistence type="predicted"/>
<accession>A0A6M3J405</accession>